<evidence type="ECO:0000313" key="2">
    <source>
        <dbReference type="EMBL" id="MFD2518395.1"/>
    </source>
</evidence>
<evidence type="ECO:0000313" key="3">
    <source>
        <dbReference type="Proteomes" id="UP001597468"/>
    </source>
</evidence>
<reference evidence="3" key="1">
    <citation type="journal article" date="2019" name="Int. J. Syst. Evol. Microbiol.">
        <title>The Global Catalogue of Microorganisms (GCM) 10K type strain sequencing project: providing services to taxonomists for standard genome sequencing and annotation.</title>
        <authorList>
            <consortium name="The Broad Institute Genomics Platform"/>
            <consortium name="The Broad Institute Genome Sequencing Center for Infectious Disease"/>
            <person name="Wu L."/>
            <person name="Ma J."/>
        </authorList>
    </citation>
    <scope>NUCLEOTIDE SEQUENCE [LARGE SCALE GENOMIC DNA]</scope>
    <source>
        <strain evidence="3">KCTC 42585</strain>
    </source>
</reference>
<organism evidence="2 3">
    <name type="scientific">Salinimicrobium flavum</name>
    <dbReference type="NCBI Taxonomy" id="1737065"/>
    <lineage>
        <taxon>Bacteria</taxon>
        <taxon>Pseudomonadati</taxon>
        <taxon>Bacteroidota</taxon>
        <taxon>Flavobacteriia</taxon>
        <taxon>Flavobacteriales</taxon>
        <taxon>Flavobacteriaceae</taxon>
        <taxon>Salinimicrobium</taxon>
    </lineage>
</organism>
<dbReference type="InterPro" id="IPR026444">
    <property type="entry name" value="Secre_tail"/>
</dbReference>
<evidence type="ECO:0000256" key="1">
    <source>
        <dbReference type="ARBA" id="ARBA00022729"/>
    </source>
</evidence>
<dbReference type="RefSeq" id="WP_380752430.1">
    <property type="nucleotide sequence ID" value="NZ_JBHULT010000009.1"/>
</dbReference>
<dbReference type="Pfam" id="PF11617">
    <property type="entry name" value="Cu-binding_MopE"/>
    <property type="match status" value="1"/>
</dbReference>
<keyword evidence="1" id="KW-0732">Signal</keyword>
<protein>
    <submittedName>
        <fullName evidence="2">Thrombospondin type 3 repeat-containing protein</fullName>
    </submittedName>
</protein>
<dbReference type="Gene3D" id="4.10.1080.10">
    <property type="entry name" value="TSP type-3 repeat"/>
    <property type="match status" value="1"/>
</dbReference>
<name>A0ABW5J0E4_9FLAO</name>
<dbReference type="Pfam" id="PF02412">
    <property type="entry name" value="TSP_3"/>
    <property type="match status" value="2"/>
</dbReference>
<dbReference type="Proteomes" id="UP001597468">
    <property type="component" value="Unassembled WGS sequence"/>
</dbReference>
<dbReference type="InterPro" id="IPR028974">
    <property type="entry name" value="TSP_type-3_rpt"/>
</dbReference>
<proteinExistence type="predicted"/>
<dbReference type="EMBL" id="JBHULT010000009">
    <property type="protein sequence ID" value="MFD2518395.1"/>
    <property type="molecule type" value="Genomic_DNA"/>
</dbReference>
<accession>A0ABW5J0E4</accession>
<comment type="caution">
    <text evidence="2">The sequence shown here is derived from an EMBL/GenBank/DDBJ whole genome shotgun (WGS) entry which is preliminary data.</text>
</comment>
<sequence>DFAVGTHLVTLTVLDNEGASDTDEVTIIVEPGNQDDSDGDGITDTLDNCPTINNPLQEDYDNDGLGDACDLDDDNDGVADTEDCDPKNSEIGLPTIVYYKDGDGDTFGDQNDPGEAYCSDPGAGFSLNNTDCNDNEDTIYPGAFDIRGDGIDQDCVGGDEPLDCLGSDVLNITELCSDKPSKVRNWLVNNPSDCAVKVIWELRKENTSDFFIAYPGDNKFSTPVAEKFPTQVIVTWKDSKGKDKKRTMASTGPQCPNPGASLEATSDAVIGITAYPNPIGEDGFWLSFPEGAGGQTLQGGIYDYNGRFLISQKFEVPVGGGDIFWNLDHSEWDQGVYILRLVSPSNEYQVQLMKN</sequence>
<keyword evidence="3" id="KW-1185">Reference proteome</keyword>
<feature type="non-terminal residue" evidence="2">
    <location>
        <position position="1"/>
    </location>
</feature>
<dbReference type="InterPro" id="IPR021655">
    <property type="entry name" value="Put_metal-bd"/>
</dbReference>
<dbReference type="SUPFAM" id="SSF103647">
    <property type="entry name" value="TSP type-3 repeat"/>
    <property type="match status" value="1"/>
</dbReference>
<gene>
    <name evidence="2" type="ORF">ACFSTG_10855</name>
</gene>
<dbReference type="NCBIfam" id="TIGR04183">
    <property type="entry name" value="Por_Secre_tail"/>
    <property type="match status" value="1"/>
</dbReference>
<dbReference type="InterPro" id="IPR003367">
    <property type="entry name" value="Thrombospondin_3-like_rpt"/>
</dbReference>